<dbReference type="OrthoDB" id="4367319at2"/>
<evidence type="ECO:0000259" key="4">
    <source>
        <dbReference type="PROSITE" id="PS51736"/>
    </source>
</evidence>
<evidence type="ECO:0000313" key="6">
    <source>
        <dbReference type="EMBL" id="SDH19787.1"/>
    </source>
</evidence>
<keyword evidence="3" id="KW-0175">Coiled coil</keyword>
<dbReference type="InterPro" id="IPR038109">
    <property type="entry name" value="DNA_bind_recomb_sf"/>
</dbReference>
<gene>
    <name evidence="6" type="ORF">SAMN05421505_112140</name>
</gene>
<accession>A0A1G8AFY2</accession>
<keyword evidence="1" id="KW-0238">DNA-binding</keyword>
<dbReference type="Pfam" id="PF07508">
    <property type="entry name" value="Recombinase"/>
    <property type="match status" value="1"/>
</dbReference>
<dbReference type="GO" id="GO:0003677">
    <property type="term" value="F:DNA binding"/>
    <property type="evidence" value="ECO:0007669"/>
    <property type="project" value="UniProtKB-KW"/>
</dbReference>
<dbReference type="AlphaFoldDB" id="A0A1G8AFY2"/>
<dbReference type="InterPro" id="IPR025827">
    <property type="entry name" value="Zn_ribbon_recom_dom"/>
</dbReference>
<dbReference type="Gene3D" id="3.40.50.1390">
    <property type="entry name" value="Resolvase, N-terminal catalytic domain"/>
    <property type="match status" value="1"/>
</dbReference>
<dbReference type="Gene3D" id="3.90.1750.20">
    <property type="entry name" value="Putative Large Serine Recombinase, Chain B, Domain 2"/>
    <property type="match status" value="1"/>
</dbReference>
<evidence type="ECO:0000256" key="3">
    <source>
        <dbReference type="SAM" id="Coils"/>
    </source>
</evidence>
<proteinExistence type="predicted"/>
<feature type="domain" description="Resolvase/invertase-type recombinase catalytic" evidence="4">
    <location>
        <begin position="14"/>
        <end position="160"/>
    </location>
</feature>
<protein>
    <submittedName>
        <fullName evidence="6">Site-specific DNA recombinase</fullName>
    </submittedName>
</protein>
<dbReference type="SMART" id="SM00857">
    <property type="entry name" value="Resolvase"/>
    <property type="match status" value="1"/>
</dbReference>
<keyword evidence="2" id="KW-0233">DNA recombination</keyword>
<feature type="domain" description="Recombinase" evidence="5">
    <location>
        <begin position="168"/>
        <end position="298"/>
    </location>
</feature>
<dbReference type="PANTHER" id="PTHR30461">
    <property type="entry name" value="DNA-INVERTASE FROM LAMBDOID PROPHAGE"/>
    <property type="match status" value="1"/>
</dbReference>
<dbReference type="Pfam" id="PF00239">
    <property type="entry name" value="Resolvase"/>
    <property type="match status" value="1"/>
</dbReference>
<evidence type="ECO:0000259" key="5">
    <source>
        <dbReference type="PROSITE" id="PS51737"/>
    </source>
</evidence>
<organism evidence="6 7">
    <name type="scientific">Sinosporangium album</name>
    <dbReference type="NCBI Taxonomy" id="504805"/>
    <lineage>
        <taxon>Bacteria</taxon>
        <taxon>Bacillati</taxon>
        <taxon>Actinomycetota</taxon>
        <taxon>Actinomycetes</taxon>
        <taxon>Streptosporangiales</taxon>
        <taxon>Streptosporangiaceae</taxon>
        <taxon>Sinosporangium</taxon>
    </lineage>
</organism>
<evidence type="ECO:0000256" key="2">
    <source>
        <dbReference type="ARBA" id="ARBA00023172"/>
    </source>
</evidence>
<reference evidence="6 7" key="1">
    <citation type="submission" date="2016-10" db="EMBL/GenBank/DDBJ databases">
        <authorList>
            <person name="de Groot N.N."/>
        </authorList>
    </citation>
    <scope>NUCLEOTIDE SEQUENCE [LARGE SCALE GENOMIC DNA]</scope>
    <source>
        <strain evidence="6 7">CPCC 201354</strain>
    </source>
</reference>
<name>A0A1G8AFY2_9ACTN</name>
<dbReference type="CDD" id="cd00338">
    <property type="entry name" value="Ser_Recombinase"/>
    <property type="match status" value="1"/>
</dbReference>
<evidence type="ECO:0000313" key="7">
    <source>
        <dbReference type="Proteomes" id="UP000198923"/>
    </source>
</evidence>
<keyword evidence="7" id="KW-1185">Reference proteome</keyword>
<dbReference type="GO" id="GO:0000150">
    <property type="term" value="F:DNA strand exchange activity"/>
    <property type="evidence" value="ECO:0007669"/>
    <property type="project" value="InterPro"/>
</dbReference>
<dbReference type="Pfam" id="PF13408">
    <property type="entry name" value="Zn_ribbon_recom"/>
    <property type="match status" value="1"/>
</dbReference>
<dbReference type="SUPFAM" id="SSF53041">
    <property type="entry name" value="Resolvase-like"/>
    <property type="match status" value="1"/>
</dbReference>
<dbReference type="InterPro" id="IPR050639">
    <property type="entry name" value="SSR_resolvase"/>
</dbReference>
<dbReference type="Proteomes" id="UP000198923">
    <property type="component" value="Unassembled WGS sequence"/>
</dbReference>
<dbReference type="InterPro" id="IPR011109">
    <property type="entry name" value="DNA_bind_recombinase_dom"/>
</dbReference>
<dbReference type="PANTHER" id="PTHR30461:SF2">
    <property type="entry name" value="SERINE RECOMBINASE PINE-RELATED"/>
    <property type="match status" value="1"/>
</dbReference>
<dbReference type="InterPro" id="IPR006119">
    <property type="entry name" value="Resolv_N"/>
</dbReference>
<feature type="coiled-coil region" evidence="3">
    <location>
        <begin position="380"/>
        <end position="433"/>
    </location>
</feature>
<dbReference type="EMBL" id="FNCN01000012">
    <property type="protein sequence ID" value="SDH19787.1"/>
    <property type="molecule type" value="Genomic_DNA"/>
</dbReference>
<sequence length="550" mass="62228">MSTTAALSARTPLRVVGLIRLSNLTDTSSSPERQRLKVDQWADLKDAVVVGYAEDLDVSAIHTSPWDRPQLAEWLNRPQDYDVIVAWKLDRIARKAIDFLYILEWADRHNIRIVTIDDGIDLSTEIGRMVATILAVFAEFEGRTMRFRAKQAYDHNAKMGKWTGGTTPYGYMPFKTENGWKLIPDPVASAVLWEIIERVLKGESVRSITIDLNRRATLAPRNHFRASRGLPIKDSGWSTANVLEMLRSKILLGFRHIAGSSARVLKGDDGLPVARAEPLISLSKWKQIQAALDERKRAKKGPRSNGSKLLQVLYCPICRSVMYKLKSRGNHRYYRCSAINNDPPCILRGIPAAPVESHVEESLLAWAGDIKRLEPVHFEGVDYSEEIQQVEDSIKELEEDRYLYGLYSGPEGAARYREIYARLEQIHAELTARPTSPARTDWVDTGETYASYWNSLSEQQQAAELRAMGVKVYALVWHDLRDPDEWPDLPRATLGSKTWALGGEGRRKRNVAPIIHVDWGDLKAMALRAQGTPDDPEAIAWGRIRPKEIE</sequence>
<dbReference type="PROSITE" id="PS51736">
    <property type="entry name" value="RECOMBINASES_3"/>
    <property type="match status" value="1"/>
</dbReference>
<dbReference type="PROSITE" id="PS51737">
    <property type="entry name" value="RECOMBINASE_DNA_BIND"/>
    <property type="match status" value="1"/>
</dbReference>
<evidence type="ECO:0000256" key="1">
    <source>
        <dbReference type="ARBA" id="ARBA00023125"/>
    </source>
</evidence>
<dbReference type="InterPro" id="IPR036162">
    <property type="entry name" value="Resolvase-like_N_sf"/>
</dbReference>
<dbReference type="STRING" id="504805.SAMN05421505_112140"/>